<proteinExistence type="predicted"/>
<feature type="signal peptide" evidence="2">
    <location>
        <begin position="1"/>
        <end position="28"/>
    </location>
</feature>
<sequence length="235" mass="26003">MRKFNRHSFIIMSIFCLCLLLQGQRAAAQVASGSRAPKPEELLDRMRQALDALGAAEFTFEFRAENGAGDLLGEESGRFIAQGECFRLEGSVLTVYCDGVSKWIYDEGAQEITVFPHDTASTDPAENPFAVLRKARPGDYTFRGQVRGTAAPVDGQGAWQLSMASKDRNAAYILIEFTVSQKTLLPVSIVYESRNGDKYDLRILSARGLGALAQEEWTPPESLLENPDVYITDLR</sequence>
<dbReference type="SUPFAM" id="SSF89392">
    <property type="entry name" value="Prokaryotic lipoproteins and lipoprotein localization factors"/>
    <property type="match status" value="1"/>
</dbReference>
<reference evidence="3" key="2">
    <citation type="journal article" date="2021" name="PeerJ">
        <title>Extensive microbial diversity within the chicken gut microbiome revealed by metagenomics and culture.</title>
        <authorList>
            <person name="Gilroy R."/>
            <person name="Ravi A."/>
            <person name="Getino M."/>
            <person name="Pursley I."/>
            <person name="Horton D.L."/>
            <person name="Alikhan N.F."/>
            <person name="Baker D."/>
            <person name="Gharbi K."/>
            <person name="Hall N."/>
            <person name="Watson M."/>
            <person name="Adriaenssens E.M."/>
            <person name="Foster-Nyarko E."/>
            <person name="Jarju S."/>
            <person name="Secka A."/>
            <person name="Antonio M."/>
            <person name="Oren A."/>
            <person name="Chaudhuri R.R."/>
            <person name="La Ragione R."/>
            <person name="Hildebrand F."/>
            <person name="Pallen M.J."/>
        </authorList>
    </citation>
    <scope>NUCLEOTIDE SEQUENCE</scope>
    <source>
        <strain evidence="3">ChiHjej13B12-12457</strain>
    </source>
</reference>
<gene>
    <name evidence="3" type="ORF">IAC94_05510</name>
</gene>
<dbReference type="CDD" id="cd16325">
    <property type="entry name" value="LolA"/>
    <property type="match status" value="1"/>
</dbReference>
<dbReference type="AlphaFoldDB" id="A0A9D1J6K0"/>
<keyword evidence="3" id="KW-0449">Lipoprotein</keyword>
<feature type="chain" id="PRO_5038886665" evidence="2">
    <location>
        <begin position="29"/>
        <end position="235"/>
    </location>
</feature>
<organism evidence="3 4">
    <name type="scientific">Candidatus Coprenecus avistercoris</name>
    <dbReference type="NCBI Taxonomy" id="2840730"/>
    <lineage>
        <taxon>Bacteria</taxon>
        <taxon>Pseudomonadati</taxon>
        <taxon>Bacteroidota</taxon>
        <taxon>Bacteroidia</taxon>
        <taxon>Bacteroidales</taxon>
        <taxon>Rikenellaceae</taxon>
        <taxon>Rikenellaceae incertae sedis</taxon>
        <taxon>Candidatus Coprenecus</taxon>
    </lineage>
</organism>
<name>A0A9D1J6K0_9BACT</name>
<accession>A0A9D1J6K0</accession>
<evidence type="ECO:0000313" key="3">
    <source>
        <dbReference type="EMBL" id="HIR62961.1"/>
    </source>
</evidence>
<protein>
    <submittedName>
        <fullName evidence="3">Outer membrane lipoprotein carrier protein LolA</fullName>
    </submittedName>
</protein>
<dbReference type="Proteomes" id="UP000886744">
    <property type="component" value="Unassembled WGS sequence"/>
</dbReference>
<evidence type="ECO:0000313" key="4">
    <source>
        <dbReference type="Proteomes" id="UP000886744"/>
    </source>
</evidence>
<reference evidence="3" key="1">
    <citation type="submission" date="2020-10" db="EMBL/GenBank/DDBJ databases">
        <authorList>
            <person name="Gilroy R."/>
        </authorList>
    </citation>
    <scope>NUCLEOTIDE SEQUENCE</scope>
    <source>
        <strain evidence="3">ChiHjej13B12-12457</strain>
    </source>
</reference>
<dbReference type="InterPro" id="IPR029046">
    <property type="entry name" value="LolA/LolB/LppX"/>
</dbReference>
<dbReference type="EMBL" id="DVHI01000070">
    <property type="protein sequence ID" value="HIR62961.1"/>
    <property type="molecule type" value="Genomic_DNA"/>
</dbReference>
<evidence type="ECO:0000256" key="2">
    <source>
        <dbReference type="SAM" id="SignalP"/>
    </source>
</evidence>
<dbReference type="InterPro" id="IPR004564">
    <property type="entry name" value="OM_lipoprot_carrier_LolA-like"/>
</dbReference>
<dbReference type="Gene3D" id="2.50.20.10">
    <property type="entry name" value="Lipoprotein localisation LolA/LolB/LppX"/>
    <property type="match status" value="1"/>
</dbReference>
<evidence type="ECO:0000256" key="1">
    <source>
        <dbReference type="ARBA" id="ARBA00022729"/>
    </source>
</evidence>
<keyword evidence="1 2" id="KW-0732">Signal</keyword>
<comment type="caution">
    <text evidence="3">The sequence shown here is derived from an EMBL/GenBank/DDBJ whole genome shotgun (WGS) entry which is preliminary data.</text>
</comment>